<dbReference type="PANTHER" id="PTHR30349">
    <property type="entry name" value="PHAGE INTEGRASE-RELATED"/>
    <property type="match status" value="1"/>
</dbReference>
<dbReference type="InterPro" id="IPR013762">
    <property type="entry name" value="Integrase-like_cat_sf"/>
</dbReference>
<protein>
    <submittedName>
        <fullName evidence="9">Site-specific integrase</fullName>
    </submittedName>
</protein>
<dbReference type="InterPro" id="IPR004107">
    <property type="entry name" value="Integrase_SAM-like_N"/>
</dbReference>
<evidence type="ECO:0000256" key="5">
    <source>
        <dbReference type="ARBA" id="ARBA00023172"/>
    </source>
</evidence>
<dbReference type="Pfam" id="PF00589">
    <property type="entry name" value="Phage_integrase"/>
    <property type="match status" value="1"/>
</dbReference>
<dbReference type="Proteomes" id="UP000190206">
    <property type="component" value="Unassembled WGS sequence"/>
</dbReference>
<dbReference type="RefSeq" id="WP_078024444.1">
    <property type="nucleotide sequence ID" value="NZ_JADPGM010000007.1"/>
</dbReference>
<keyword evidence="3" id="KW-0229">DNA integration</keyword>
<keyword evidence="10" id="KW-1185">Reference proteome</keyword>
<dbReference type="Pfam" id="PF14659">
    <property type="entry name" value="Phage_int_SAM_3"/>
    <property type="match status" value="1"/>
</dbReference>
<proteinExistence type="inferred from homology"/>
<dbReference type="Pfam" id="PF14657">
    <property type="entry name" value="Arm-DNA-bind_4"/>
    <property type="match status" value="1"/>
</dbReference>
<dbReference type="PROSITE" id="PS51898">
    <property type="entry name" value="TYR_RECOMBINASE"/>
    <property type="match status" value="1"/>
</dbReference>
<dbReference type="InterPro" id="IPR011010">
    <property type="entry name" value="DNA_brk_join_enz"/>
</dbReference>
<sequence>MQTVFIRKRGKKYVVTLEYRDKETGKKKQKALGSFDKKKDAEKVLIEEKSKIINGNFIMPEKITFEEYLKQWLEQHKSNLSVTTYSRYKYIVDKQISPAIGEIELQKLNSLHLENFYNSMLETLNSKTVLQYHRVIHKALNKAYKLQIINKNISDLVELPKIKKYKARALTIKEVRQFLELSKNTRVEMPVNLAIALGLRAGEILGLSWDNVNFNNNTIVICKTLVKDKLNKTFIFKEPKSETSIRTLTVPKHLMDLLKEHNKKQKQLQLKSYGAFENKYNLVFTKLDGTPMASDSFSRIFKDFIDRNNLPNVRFHDLRHTNATLMLASGTSMKVASARLGHSTIGITMDLYTHVLQELEEEVAKNISNLMYS</sequence>
<evidence type="ECO:0000313" key="9">
    <source>
        <dbReference type="EMBL" id="OOO61973.1"/>
    </source>
</evidence>
<comment type="similarity">
    <text evidence="2">Belongs to the 'phage' integrase family.</text>
</comment>
<dbReference type="InterPro" id="IPR050090">
    <property type="entry name" value="Tyrosine_recombinase_XerCD"/>
</dbReference>
<keyword evidence="4 6" id="KW-0238">DNA-binding</keyword>
<accession>A0ABX3L3G7</accession>
<dbReference type="InterPro" id="IPR044068">
    <property type="entry name" value="CB"/>
</dbReference>
<evidence type="ECO:0000313" key="10">
    <source>
        <dbReference type="Proteomes" id="UP000190206"/>
    </source>
</evidence>
<feature type="domain" description="Tyr recombinase" evidence="7">
    <location>
        <begin position="165"/>
        <end position="365"/>
    </location>
</feature>
<dbReference type="PANTHER" id="PTHR30349:SF64">
    <property type="entry name" value="PROPHAGE INTEGRASE INTD-RELATED"/>
    <property type="match status" value="1"/>
</dbReference>
<evidence type="ECO:0000256" key="1">
    <source>
        <dbReference type="ARBA" id="ARBA00003283"/>
    </source>
</evidence>
<comment type="function">
    <text evidence="1">Site-specific tyrosine recombinase, which acts by catalyzing the cutting and rejoining of the recombining DNA molecules.</text>
</comment>
<keyword evidence="5" id="KW-0233">DNA recombination</keyword>
<name>A0ABX3L3G7_9CLOT</name>
<gene>
    <name evidence="9" type="ORF">BS637_09210</name>
</gene>
<evidence type="ECO:0000259" key="8">
    <source>
        <dbReference type="PROSITE" id="PS51900"/>
    </source>
</evidence>
<dbReference type="InterPro" id="IPR028259">
    <property type="entry name" value="AP2-like_int_N"/>
</dbReference>
<dbReference type="Gene3D" id="1.10.443.10">
    <property type="entry name" value="Intergrase catalytic core"/>
    <property type="match status" value="1"/>
</dbReference>
<dbReference type="InterPro" id="IPR010998">
    <property type="entry name" value="Integrase_recombinase_N"/>
</dbReference>
<reference evidence="9 10" key="1">
    <citation type="submission" date="2016-12" db="EMBL/GenBank/DDBJ databases">
        <title>Clostridium tepidum sp. nov., a close relative of Clostridium sporogenes and Clostridium botulinum Group I.</title>
        <authorList>
            <person name="Dobritsa A.P."/>
            <person name="Kutumbaka K."/>
            <person name="Werner K."/>
            <person name="Samadpour M."/>
        </authorList>
    </citation>
    <scope>NUCLEOTIDE SEQUENCE [LARGE SCALE GENOMIC DNA]</scope>
    <source>
        <strain evidence="9 10">PE</strain>
    </source>
</reference>
<dbReference type="CDD" id="cd01189">
    <property type="entry name" value="INT_ICEBs1_C_like"/>
    <property type="match status" value="1"/>
</dbReference>
<comment type="caution">
    <text evidence="9">The sequence shown here is derived from an EMBL/GenBank/DDBJ whole genome shotgun (WGS) entry which is preliminary data.</text>
</comment>
<feature type="domain" description="Core-binding (CB)" evidence="8">
    <location>
        <begin position="63"/>
        <end position="144"/>
    </location>
</feature>
<evidence type="ECO:0000256" key="2">
    <source>
        <dbReference type="ARBA" id="ARBA00008857"/>
    </source>
</evidence>
<evidence type="ECO:0000256" key="3">
    <source>
        <dbReference type="ARBA" id="ARBA00022908"/>
    </source>
</evidence>
<dbReference type="EMBL" id="MRAD01000008">
    <property type="protein sequence ID" value="OOO61973.1"/>
    <property type="molecule type" value="Genomic_DNA"/>
</dbReference>
<evidence type="ECO:0000256" key="4">
    <source>
        <dbReference type="ARBA" id="ARBA00023125"/>
    </source>
</evidence>
<dbReference type="SUPFAM" id="SSF56349">
    <property type="entry name" value="DNA breaking-rejoining enzymes"/>
    <property type="match status" value="1"/>
</dbReference>
<evidence type="ECO:0000259" key="7">
    <source>
        <dbReference type="PROSITE" id="PS51898"/>
    </source>
</evidence>
<organism evidence="9 10">
    <name type="scientific">Clostridium tepidum</name>
    <dbReference type="NCBI Taxonomy" id="1962263"/>
    <lineage>
        <taxon>Bacteria</taxon>
        <taxon>Bacillati</taxon>
        <taxon>Bacillota</taxon>
        <taxon>Clostridia</taxon>
        <taxon>Eubacteriales</taxon>
        <taxon>Clostridiaceae</taxon>
        <taxon>Clostridium</taxon>
    </lineage>
</organism>
<evidence type="ECO:0000256" key="6">
    <source>
        <dbReference type="PROSITE-ProRule" id="PRU01248"/>
    </source>
</evidence>
<dbReference type="Gene3D" id="1.10.150.130">
    <property type="match status" value="1"/>
</dbReference>
<dbReference type="InterPro" id="IPR002104">
    <property type="entry name" value="Integrase_catalytic"/>
</dbReference>
<dbReference type="PROSITE" id="PS51900">
    <property type="entry name" value="CB"/>
    <property type="match status" value="1"/>
</dbReference>